<feature type="non-terminal residue" evidence="8">
    <location>
        <position position="1"/>
    </location>
</feature>
<evidence type="ECO:0000256" key="4">
    <source>
        <dbReference type="ARBA" id="ARBA00022844"/>
    </source>
</evidence>
<dbReference type="GO" id="GO:0044423">
    <property type="term" value="C:virion component"/>
    <property type="evidence" value="ECO:0007669"/>
    <property type="project" value="UniProtKB-KW"/>
</dbReference>
<keyword evidence="7" id="KW-1133">Transmembrane helix</keyword>
<keyword evidence="6" id="KW-1160">Virus entry into host cell</keyword>
<protein>
    <submittedName>
        <fullName evidence="8">Uncharacterized protein</fullName>
    </submittedName>
</protein>
<evidence type="ECO:0000256" key="3">
    <source>
        <dbReference type="ARBA" id="ARBA00022612"/>
    </source>
</evidence>
<keyword evidence="4" id="KW-0946">Virion</keyword>
<keyword evidence="7" id="KW-0812">Transmembrane</keyword>
<accession>A0A0F8WF01</accession>
<evidence type="ECO:0000256" key="2">
    <source>
        <dbReference type="ARBA" id="ARBA00022595"/>
    </source>
</evidence>
<dbReference type="AlphaFoldDB" id="A0A0F8WF01"/>
<proteinExistence type="predicted"/>
<keyword evidence="5" id="KW-0231">Viral genome packaging</keyword>
<evidence type="ECO:0000313" key="8">
    <source>
        <dbReference type="EMBL" id="KKK55133.1"/>
    </source>
</evidence>
<keyword evidence="7" id="KW-0472">Membrane</keyword>
<feature type="transmembrane region" description="Helical" evidence="7">
    <location>
        <begin position="89"/>
        <end position="108"/>
    </location>
</feature>
<comment type="subcellular location">
    <subcellularLocation>
        <location evidence="1">Virion</location>
    </subcellularLocation>
</comment>
<dbReference type="InterPro" id="IPR020991">
    <property type="entry name" value="Connector_podovirus"/>
</dbReference>
<gene>
    <name evidence="8" type="ORF">LCGC14_3077640</name>
</gene>
<evidence type="ECO:0000256" key="1">
    <source>
        <dbReference type="ARBA" id="ARBA00004328"/>
    </source>
</evidence>
<evidence type="ECO:0000256" key="7">
    <source>
        <dbReference type="SAM" id="Phobius"/>
    </source>
</evidence>
<sequence>SNFVLQANETLRSLCVFGTANMFSEWIPGTGLNYKDCDIAQYLIMQNSKGIVDTVMMKIPYTARQAVQEFGEGNAGKSVAEAMKEAKKWILVGILIFVALYGLGYFLIPRYQYMGDTMVLDTRTGDVWAMVTLGEGIPSSVRNIEYRKLLSGP</sequence>
<evidence type="ECO:0000256" key="6">
    <source>
        <dbReference type="ARBA" id="ARBA00023296"/>
    </source>
</evidence>
<dbReference type="Pfam" id="PF12236">
    <property type="entry name" value="Head-tail_con"/>
    <property type="match status" value="1"/>
</dbReference>
<name>A0A0F8WF01_9ZZZZ</name>
<dbReference type="GO" id="GO:0046718">
    <property type="term" value="P:symbiont entry into host cell"/>
    <property type="evidence" value="ECO:0007669"/>
    <property type="project" value="UniProtKB-KW"/>
</dbReference>
<reference evidence="8" key="1">
    <citation type="journal article" date="2015" name="Nature">
        <title>Complex archaea that bridge the gap between prokaryotes and eukaryotes.</title>
        <authorList>
            <person name="Spang A."/>
            <person name="Saw J.H."/>
            <person name="Jorgensen S.L."/>
            <person name="Zaremba-Niedzwiedzka K."/>
            <person name="Martijn J."/>
            <person name="Lind A.E."/>
            <person name="van Eijk R."/>
            <person name="Schleper C."/>
            <person name="Guy L."/>
            <person name="Ettema T.J."/>
        </authorList>
    </citation>
    <scope>NUCLEOTIDE SEQUENCE</scope>
</reference>
<organism evidence="8">
    <name type="scientific">marine sediment metagenome</name>
    <dbReference type="NCBI Taxonomy" id="412755"/>
    <lineage>
        <taxon>unclassified sequences</taxon>
        <taxon>metagenomes</taxon>
        <taxon>ecological metagenomes</taxon>
    </lineage>
</organism>
<comment type="caution">
    <text evidence="8">The sequence shown here is derived from an EMBL/GenBank/DDBJ whole genome shotgun (WGS) entry which is preliminary data.</text>
</comment>
<dbReference type="EMBL" id="LAZR01065644">
    <property type="protein sequence ID" value="KKK55133.1"/>
    <property type="molecule type" value="Genomic_DNA"/>
</dbReference>
<keyword evidence="3" id="KW-1188">Viral release from host cell</keyword>
<evidence type="ECO:0000256" key="5">
    <source>
        <dbReference type="ARBA" id="ARBA00023219"/>
    </source>
</evidence>
<keyword evidence="2" id="KW-1162">Viral penetration into host cytoplasm</keyword>